<evidence type="ECO:0000256" key="2">
    <source>
        <dbReference type="ARBA" id="ARBA00023224"/>
    </source>
</evidence>
<dbReference type="SMART" id="SM00283">
    <property type="entry name" value="MA"/>
    <property type="match status" value="1"/>
</dbReference>
<dbReference type="Pfam" id="PF00015">
    <property type="entry name" value="MCPsignal"/>
    <property type="match status" value="1"/>
</dbReference>
<evidence type="ECO:0000313" key="7">
    <source>
        <dbReference type="Proteomes" id="UP001333710"/>
    </source>
</evidence>
<evidence type="ECO:0000313" key="6">
    <source>
        <dbReference type="EMBL" id="BDX06118.1"/>
    </source>
</evidence>
<dbReference type="Gene3D" id="1.10.287.950">
    <property type="entry name" value="Methyl-accepting chemotaxis protein"/>
    <property type="match status" value="1"/>
</dbReference>
<evidence type="ECO:0000259" key="5">
    <source>
        <dbReference type="PROSITE" id="PS50111"/>
    </source>
</evidence>
<dbReference type="EMBL" id="AP027272">
    <property type="protein sequence ID" value="BDX06118.1"/>
    <property type="molecule type" value="Genomic_DNA"/>
</dbReference>
<evidence type="ECO:0000256" key="4">
    <source>
        <dbReference type="SAM" id="Coils"/>
    </source>
</evidence>
<dbReference type="SUPFAM" id="SSF58104">
    <property type="entry name" value="Methyl-accepting chemotaxis protein (MCP) signaling domain"/>
    <property type="match status" value="1"/>
</dbReference>
<protein>
    <recommendedName>
        <fullName evidence="5">Methyl-accepting transducer domain-containing protein</fullName>
    </recommendedName>
</protein>
<dbReference type="RefSeq" id="WP_338292154.1">
    <property type="nucleotide sequence ID" value="NZ_AP027272.1"/>
</dbReference>
<keyword evidence="7" id="KW-1185">Reference proteome</keyword>
<dbReference type="PROSITE" id="PS50111">
    <property type="entry name" value="CHEMOTAXIS_TRANSDUC_2"/>
    <property type="match status" value="1"/>
</dbReference>
<feature type="coiled-coil region" evidence="4">
    <location>
        <begin position="15"/>
        <end position="42"/>
    </location>
</feature>
<dbReference type="InterPro" id="IPR004089">
    <property type="entry name" value="MCPsignal_dom"/>
</dbReference>
<evidence type="ECO:0000256" key="1">
    <source>
        <dbReference type="ARBA" id="ARBA00004370"/>
    </source>
</evidence>
<dbReference type="KEGG" id="pmaw:MACH26_16390"/>
<dbReference type="GO" id="GO:0006935">
    <property type="term" value="P:chemotaxis"/>
    <property type="evidence" value="ECO:0007669"/>
    <property type="project" value="UniProtKB-ARBA"/>
</dbReference>
<dbReference type="GO" id="GO:0007165">
    <property type="term" value="P:signal transduction"/>
    <property type="evidence" value="ECO:0007669"/>
    <property type="project" value="UniProtKB-KW"/>
</dbReference>
<feature type="domain" description="Methyl-accepting transducer" evidence="5">
    <location>
        <begin position="36"/>
        <end position="276"/>
    </location>
</feature>
<dbReference type="AlphaFoldDB" id="A0AA48HUI1"/>
<dbReference type="GO" id="GO:0016020">
    <property type="term" value="C:membrane"/>
    <property type="evidence" value="ECO:0007669"/>
    <property type="project" value="UniProtKB-SubCell"/>
</dbReference>
<keyword evidence="2 3" id="KW-0807">Transducer</keyword>
<dbReference type="Proteomes" id="UP001333710">
    <property type="component" value="Chromosome"/>
</dbReference>
<dbReference type="PANTHER" id="PTHR32089">
    <property type="entry name" value="METHYL-ACCEPTING CHEMOTAXIS PROTEIN MCPB"/>
    <property type="match status" value="1"/>
</dbReference>
<gene>
    <name evidence="6" type="ORF">MACH26_16390</name>
</gene>
<sequence>MFGFLKQETLAEGMVAINAKELEQLTKKAEKLDQLMQSDAAQMAKKLSDNATRVNDASKHRLNDIHKSCEMVSDFIEHAAVIKGRMESTEANACQNSQISEECSSQLDSLTTNIMTSMESLKQFSEMLGSLEESSKKIDQFLASIKGIADQTNLLALNAAIEAARAGEHGRGFAVVADEVRSLANTSSESAQLIEHEMKKIIDISSNIISKQQEVNDVIEGCARTATDTQSQLRMLSDKASLNVDSMRETLSEMETQMRDSDAIKNKMHSVLEDTRSAIDGSGENIKLSQSLMSFFR</sequence>
<organism evidence="6 7">
    <name type="scientific">Planctobacterium marinum</name>
    <dbReference type="NCBI Taxonomy" id="1631968"/>
    <lineage>
        <taxon>Bacteria</taxon>
        <taxon>Pseudomonadati</taxon>
        <taxon>Pseudomonadota</taxon>
        <taxon>Gammaproteobacteria</taxon>
        <taxon>Alteromonadales</taxon>
        <taxon>Alteromonadaceae</taxon>
        <taxon>Planctobacterium</taxon>
    </lineage>
</organism>
<accession>A0AA48HUI1</accession>
<proteinExistence type="predicted"/>
<dbReference type="PANTHER" id="PTHR32089:SF112">
    <property type="entry name" value="LYSOZYME-LIKE PROTEIN-RELATED"/>
    <property type="match status" value="1"/>
</dbReference>
<reference evidence="6" key="1">
    <citation type="submission" date="2023-01" db="EMBL/GenBank/DDBJ databases">
        <title>Complete genome sequence of Planctobacterium marinum strain Dej080120_11.</title>
        <authorList>
            <person name="Ueki S."/>
            <person name="Maruyama F."/>
        </authorList>
    </citation>
    <scope>NUCLEOTIDE SEQUENCE</scope>
    <source>
        <strain evidence="6">Dej080120_11</strain>
    </source>
</reference>
<evidence type="ECO:0000256" key="3">
    <source>
        <dbReference type="PROSITE-ProRule" id="PRU00284"/>
    </source>
</evidence>
<comment type="subcellular location">
    <subcellularLocation>
        <location evidence="1">Membrane</location>
    </subcellularLocation>
</comment>
<keyword evidence="4" id="KW-0175">Coiled coil</keyword>
<name>A0AA48HUI1_9ALTE</name>